<organism evidence="2 3">
    <name type="scientific">Dendrothele bispora (strain CBS 962.96)</name>
    <dbReference type="NCBI Taxonomy" id="1314807"/>
    <lineage>
        <taxon>Eukaryota</taxon>
        <taxon>Fungi</taxon>
        <taxon>Dikarya</taxon>
        <taxon>Basidiomycota</taxon>
        <taxon>Agaricomycotina</taxon>
        <taxon>Agaricomycetes</taxon>
        <taxon>Agaricomycetidae</taxon>
        <taxon>Agaricales</taxon>
        <taxon>Agaricales incertae sedis</taxon>
        <taxon>Dendrothele</taxon>
    </lineage>
</organism>
<feature type="compositionally biased region" description="Polar residues" evidence="1">
    <location>
        <begin position="51"/>
        <end position="67"/>
    </location>
</feature>
<evidence type="ECO:0000313" key="3">
    <source>
        <dbReference type="Proteomes" id="UP000297245"/>
    </source>
</evidence>
<evidence type="ECO:0000256" key="1">
    <source>
        <dbReference type="SAM" id="MobiDB-lite"/>
    </source>
</evidence>
<feature type="compositionally biased region" description="Polar residues" evidence="1">
    <location>
        <begin position="485"/>
        <end position="494"/>
    </location>
</feature>
<feature type="compositionally biased region" description="Low complexity" evidence="1">
    <location>
        <begin position="1"/>
        <end position="20"/>
    </location>
</feature>
<feature type="compositionally biased region" description="Polar residues" evidence="1">
    <location>
        <begin position="416"/>
        <end position="425"/>
    </location>
</feature>
<name>A0A4V4HIA1_DENBC</name>
<accession>A0A4V4HIA1</accession>
<feature type="region of interest" description="Disordered" evidence="1">
    <location>
        <begin position="315"/>
        <end position="351"/>
    </location>
</feature>
<proteinExistence type="predicted"/>
<feature type="compositionally biased region" description="Low complexity" evidence="1">
    <location>
        <begin position="80"/>
        <end position="89"/>
    </location>
</feature>
<feature type="compositionally biased region" description="Pro residues" evidence="1">
    <location>
        <begin position="113"/>
        <end position="123"/>
    </location>
</feature>
<evidence type="ECO:0000313" key="2">
    <source>
        <dbReference type="EMBL" id="THV05826.1"/>
    </source>
</evidence>
<reference evidence="2 3" key="1">
    <citation type="journal article" date="2019" name="Nat. Ecol. Evol.">
        <title>Megaphylogeny resolves global patterns of mushroom evolution.</title>
        <authorList>
            <person name="Varga T."/>
            <person name="Krizsan K."/>
            <person name="Foldi C."/>
            <person name="Dima B."/>
            <person name="Sanchez-Garcia M."/>
            <person name="Sanchez-Ramirez S."/>
            <person name="Szollosi G.J."/>
            <person name="Szarkandi J.G."/>
            <person name="Papp V."/>
            <person name="Albert L."/>
            <person name="Andreopoulos W."/>
            <person name="Angelini C."/>
            <person name="Antonin V."/>
            <person name="Barry K.W."/>
            <person name="Bougher N.L."/>
            <person name="Buchanan P."/>
            <person name="Buyck B."/>
            <person name="Bense V."/>
            <person name="Catcheside P."/>
            <person name="Chovatia M."/>
            <person name="Cooper J."/>
            <person name="Damon W."/>
            <person name="Desjardin D."/>
            <person name="Finy P."/>
            <person name="Geml J."/>
            <person name="Haridas S."/>
            <person name="Hughes K."/>
            <person name="Justo A."/>
            <person name="Karasinski D."/>
            <person name="Kautmanova I."/>
            <person name="Kiss B."/>
            <person name="Kocsube S."/>
            <person name="Kotiranta H."/>
            <person name="LaButti K.M."/>
            <person name="Lechner B.E."/>
            <person name="Liimatainen K."/>
            <person name="Lipzen A."/>
            <person name="Lukacs Z."/>
            <person name="Mihaltcheva S."/>
            <person name="Morgado L.N."/>
            <person name="Niskanen T."/>
            <person name="Noordeloos M.E."/>
            <person name="Ohm R.A."/>
            <person name="Ortiz-Santana B."/>
            <person name="Ovrebo C."/>
            <person name="Racz N."/>
            <person name="Riley R."/>
            <person name="Savchenko A."/>
            <person name="Shiryaev A."/>
            <person name="Soop K."/>
            <person name="Spirin V."/>
            <person name="Szebenyi C."/>
            <person name="Tomsovsky M."/>
            <person name="Tulloss R.E."/>
            <person name="Uehling J."/>
            <person name="Grigoriev I.V."/>
            <person name="Vagvolgyi C."/>
            <person name="Papp T."/>
            <person name="Martin F.M."/>
            <person name="Miettinen O."/>
            <person name="Hibbett D.S."/>
            <person name="Nagy L.G."/>
        </authorList>
    </citation>
    <scope>NUCLEOTIDE SEQUENCE [LARGE SCALE GENOMIC DNA]</scope>
    <source>
        <strain evidence="2 3">CBS 962.96</strain>
    </source>
</reference>
<dbReference type="OrthoDB" id="2425321at2759"/>
<feature type="compositionally biased region" description="Basic and acidic residues" evidence="1">
    <location>
        <begin position="24"/>
        <end position="41"/>
    </location>
</feature>
<dbReference type="EMBL" id="ML179046">
    <property type="protein sequence ID" value="THV05826.1"/>
    <property type="molecule type" value="Genomic_DNA"/>
</dbReference>
<feature type="compositionally biased region" description="Polar residues" evidence="1">
    <location>
        <begin position="465"/>
        <end position="476"/>
    </location>
</feature>
<feature type="compositionally biased region" description="Gly residues" evidence="1">
    <location>
        <begin position="229"/>
        <end position="238"/>
    </location>
</feature>
<feature type="region of interest" description="Disordered" evidence="1">
    <location>
        <begin position="224"/>
        <end position="243"/>
    </location>
</feature>
<dbReference type="AlphaFoldDB" id="A0A4V4HIA1"/>
<dbReference type="Proteomes" id="UP000297245">
    <property type="component" value="Unassembled WGS sequence"/>
</dbReference>
<protein>
    <submittedName>
        <fullName evidence="2">Uncharacterized protein</fullName>
    </submittedName>
</protein>
<gene>
    <name evidence="2" type="ORF">K435DRAFT_61774</name>
</gene>
<feature type="compositionally biased region" description="Low complexity" evidence="1">
    <location>
        <begin position="444"/>
        <end position="464"/>
    </location>
</feature>
<feature type="compositionally biased region" description="Polar residues" evidence="1">
    <location>
        <begin position="325"/>
        <end position="338"/>
    </location>
</feature>
<keyword evidence="3" id="KW-1185">Reference proteome</keyword>
<feature type="region of interest" description="Disordered" evidence="1">
    <location>
        <begin position="389"/>
        <end position="498"/>
    </location>
</feature>
<feature type="compositionally biased region" description="Acidic residues" evidence="1">
    <location>
        <begin position="433"/>
        <end position="442"/>
    </location>
</feature>
<feature type="region of interest" description="Disordered" evidence="1">
    <location>
        <begin position="1"/>
        <end position="165"/>
    </location>
</feature>
<sequence>MESPVTFPSSSPPKSSTPSHSKTRSRDLSFSELDPLLREQLKPNAHPYAIKTTSTALLSRSNSTSQRQIRHSYVPSSPVQQQHQQQQQQGPTRPQGHRKGSSSFSGPILGSPSPRPLPVPPPTMSTETGAYPSTGSPSPSPRRNRLKRADTLASPEYHSDTASTPFALGEETSWIRHHHPSSQSSAAISASTLDLADLPANPKVWTPSQLSAYLTTALRVRSGVKKNEGGGGGEGGGGDGDDLKLPVRVAQDIAAFVREKKINGRVFLRWEEGDLEGYGINKLWRTALLTSSRNLRQNVLRGRIWGFEDEVQELTSPAPAPGPELTTSSILDGSSLGRTSPGAPALPTLTPIPSTMYAPSAIHPSSGTFDENEMLGAAAAAVVPSAQVDGLPLSSSNDDHGPLPPARGHFDDNDTRSSPLNRSPTRSPPREQDSEEDEDDESTPNKNSSSRKSSPPSFTSASASDEGSTTTKNTLSKRPLPNPHSYISGTNARNAGSVRTRGVPLLTPESQSMFAAEGLDLEKLAEMDTFDDFLDSGLGLGVGGLRVVLGLGLGGRRSTGTC</sequence>